<dbReference type="EMBL" id="VFQX01000022">
    <property type="protein sequence ID" value="KAF0980053.1"/>
    <property type="molecule type" value="Genomic_DNA"/>
</dbReference>
<dbReference type="VEuPathDB" id="AmoebaDB:NF0107280"/>
<feature type="compositionally biased region" description="Basic and acidic residues" evidence="2">
    <location>
        <begin position="104"/>
        <end position="114"/>
    </location>
</feature>
<proteinExistence type="predicted"/>
<evidence type="ECO:0000313" key="4">
    <source>
        <dbReference type="Proteomes" id="UP000444721"/>
    </source>
</evidence>
<gene>
    <name evidence="3" type="ORF">FDP41_001206</name>
</gene>
<dbReference type="PANTHER" id="PTHR22870:SF466">
    <property type="entry name" value="ANKYRIN REPEAT-CONTAINING PROTEIN"/>
    <property type="match status" value="1"/>
</dbReference>
<feature type="region of interest" description="Disordered" evidence="2">
    <location>
        <begin position="62"/>
        <end position="136"/>
    </location>
</feature>
<sequence>MLQFSADIVDAVPKKACYRLNDPHDDLGKYLKRNLDLESNNTIFSNSEDVCFCKSQEERYEKKQKRKNNQKKNQSSHQQTNKKNQSSTRLDDIVMNVYDIGKQQQDEKTDHEQTNETSNSSTNYSNGFGPVSPVVPKKNNDENIYYELGGFQFKLEKEEHEQRNSHNIPSISIRHVAVSEKHCIVMIDANYLQDSAPHCELNDFPFRLYAFGDNYWGQLSFDFNKSGNYIYPGKEMEPAYSYLKEFFSKMEDQIPNFTTVTLRDVVCAQNFSLFLTSCGKLFSCGNVQMKNRYHSYHKIVPLEGTEKLRVEKISCGSNHILMVASPIIDPIQSGMSKLHIDDSGATNIVYGKRKAYGYGRSSNYELARFEQLVNTVVEIPVLSSSSTDEIVDVKAGGTFSLFFTKRGFIYSCGDNSYQQQGKEPHYVTIMDVMKLTSKEFDYNQFAIRNICCGDAFSVIVTHHGKVFTTIKTSRPTINVDQKKGFYEMEYFTKNNIHVENAFATKNAIIYQTTHGALYYSKVSEHSNGYSSIRKPILGKPRPINLSKFNASMKKVFSSLQSDHFLVMTLMTIELTTFFDLLLNSHVNHTNFSDIKCVTLRR</sequence>
<evidence type="ECO:0000256" key="2">
    <source>
        <dbReference type="SAM" id="MobiDB-lite"/>
    </source>
</evidence>
<keyword evidence="4" id="KW-1185">Reference proteome</keyword>
<dbReference type="Gene3D" id="2.130.10.30">
    <property type="entry name" value="Regulator of chromosome condensation 1/beta-lactamase-inhibitor protein II"/>
    <property type="match status" value="1"/>
</dbReference>
<dbReference type="VEuPathDB" id="AmoebaDB:FDP41_001206"/>
<dbReference type="PANTHER" id="PTHR22870">
    <property type="entry name" value="REGULATOR OF CHROMOSOME CONDENSATION"/>
    <property type="match status" value="1"/>
</dbReference>
<evidence type="ECO:0000313" key="3">
    <source>
        <dbReference type="EMBL" id="KAF0980053.1"/>
    </source>
</evidence>
<accession>A0A6A5BPU0</accession>
<organism evidence="3 4">
    <name type="scientific">Naegleria fowleri</name>
    <name type="common">Brain eating amoeba</name>
    <dbReference type="NCBI Taxonomy" id="5763"/>
    <lineage>
        <taxon>Eukaryota</taxon>
        <taxon>Discoba</taxon>
        <taxon>Heterolobosea</taxon>
        <taxon>Tetramitia</taxon>
        <taxon>Eutetramitia</taxon>
        <taxon>Vahlkampfiidae</taxon>
        <taxon>Naegleria</taxon>
    </lineage>
</organism>
<dbReference type="GeneID" id="68108424"/>
<dbReference type="OrthoDB" id="5370059at2759"/>
<protein>
    <submittedName>
        <fullName evidence="3">Uncharacterized protein</fullName>
    </submittedName>
</protein>
<keyword evidence="1" id="KW-0677">Repeat</keyword>
<evidence type="ECO:0000256" key="1">
    <source>
        <dbReference type="ARBA" id="ARBA00022737"/>
    </source>
</evidence>
<dbReference type="RefSeq" id="XP_044564766.1">
    <property type="nucleotide sequence ID" value="XM_044702538.1"/>
</dbReference>
<feature type="compositionally biased region" description="Low complexity" evidence="2">
    <location>
        <begin position="71"/>
        <end position="87"/>
    </location>
</feature>
<dbReference type="InterPro" id="IPR009091">
    <property type="entry name" value="RCC1/BLIP-II"/>
</dbReference>
<dbReference type="Proteomes" id="UP000444721">
    <property type="component" value="Unassembled WGS sequence"/>
</dbReference>
<comment type="caution">
    <text evidence="3">The sequence shown here is derived from an EMBL/GenBank/DDBJ whole genome shotgun (WGS) entry which is preliminary data.</text>
</comment>
<dbReference type="AlphaFoldDB" id="A0A6A5BPU0"/>
<dbReference type="SUPFAM" id="SSF50985">
    <property type="entry name" value="RCC1/BLIP-II"/>
    <property type="match status" value="1"/>
</dbReference>
<feature type="compositionally biased region" description="Low complexity" evidence="2">
    <location>
        <begin position="115"/>
        <end position="126"/>
    </location>
</feature>
<dbReference type="InterPro" id="IPR051210">
    <property type="entry name" value="Ub_ligase/GEF_domain"/>
</dbReference>
<reference evidence="3 4" key="1">
    <citation type="journal article" date="2019" name="Sci. Rep.">
        <title>Nanopore sequencing improves the draft genome of the human pathogenic amoeba Naegleria fowleri.</title>
        <authorList>
            <person name="Liechti N."/>
            <person name="Schurch N."/>
            <person name="Bruggmann R."/>
            <person name="Wittwer M."/>
        </authorList>
    </citation>
    <scope>NUCLEOTIDE SEQUENCE [LARGE SCALE GENOMIC DNA]</scope>
    <source>
        <strain evidence="3 4">ATCC 30894</strain>
    </source>
</reference>
<name>A0A6A5BPU0_NAEFO</name>
<dbReference type="VEuPathDB" id="AmoebaDB:NfTy_048550"/>